<gene>
    <name evidence="2" type="ORF">P775_15910</name>
</gene>
<organism evidence="2 3">
    <name type="scientific">Puniceibacterium antarcticum</name>
    <dbReference type="NCBI Taxonomy" id="1206336"/>
    <lineage>
        <taxon>Bacteria</taxon>
        <taxon>Pseudomonadati</taxon>
        <taxon>Pseudomonadota</taxon>
        <taxon>Alphaproteobacteria</taxon>
        <taxon>Rhodobacterales</taxon>
        <taxon>Paracoccaceae</taxon>
        <taxon>Puniceibacterium</taxon>
    </lineage>
</organism>
<comment type="caution">
    <text evidence="2">The sequence shown here is derived from an EMBL/GenBank/DDBJ whole genome shotgun (WGS) entry which is preliminary data.</text>
</comment>
<evidence type="ECO:0000259" key="1">
    <source>
        <dbReference type="Pfam" id="PF12536"/>
    </source>
</evidence>
<feature type="domain" description="DUF3734" evidence="1">
    <location>
        <begin position="38"/>
        <end position="134"/>
    </location>
</feature>
<dbReference type="InterPro" id="IPR021095">
    <property type="entry name" value="DUF3734"/>
</dbReference>
<protein>
    <recommendedName>
        <fullName evidence="1">DUF3734 domain-containing protein</fullName>
    </recommendedName>
</protein>
<dbReference type="Pfam" id="PF12536">
    <property type="entry name" value="DUF3734"/>
    <property type="match status" value="1"/>
</dbReference>
<evidence type="ECO:0000313" key="3">
    <source>
        <dbReference type="Proteomes" id="UP000231259"/>
    </source>
</evidence>
<dbReference type="AlphaFoldDB" id="A0A2G8RCC8"/>
<name>A0A2G8RCC8_9RHOB</name>
<evidence type="ECO:0000313" key="2">
    <source>
        <dbReference type="EMBL" id="PIL19197.1"/>
    </source>
</evidence>
<accession>A0A2G8RCC8</accession>
<reference evidence="2 3" key="1">
    <citation type="submission" date="2013-09" db="EMBL/GenBank/DDBJ databases">
        <title>Genome sequencing of Phaeobacter antarcticus sp. nov. SM1211.</title>
        <authorList>
            <person name="Zhang X.-Y."/>
            <person name="Liu C."/>
            <person name="Chen X.-L."/>
            <person name="Xie B.-B."/>
            <person name="Qin Q.-L."/>
            <person name="Rong J.-C."/>
            <person name="Zhang Y.-Z."/>
        </authorList>
    </citation>
    <scope>NUCLEOTIDE SEQUENCE [LARGE SCALE GENOMIC DNA]</scope>
    <source>
        <strain evidence="2 3">SM1211</strain>
    </source>
</reference>
<sequence length="165" mass="18355">MDALGQDPVCIFQVDLFSERGRLPQALTDVGQRLKDFQYSSRTRLTNDRYRQLYNIRAAAIRLSAKLPAELLDDPDLRALTSVRPDCPITLVKLIHRKDSFEGDAKDYEFSRISMTEHWREGGAGVASTLGSRERMHLKAGQEGLQLFAVTSAAVSEAQGEGTGK</sequence>
<keyword evidence="3" id="KW-1185">Reference proteome</keyword>
<proteinExistence type="predicted"/>
<dbReference type="EMBL" id="AWWI01000108">
    <property type="protein sequence ID" value="PIL19197.1"/>
    <property type="molecule type" value="Genomic_DNA"/>
</dbReference>
<dbReference type="Proteomes" id="UP000231259">
    <property type="component" value="Unassembled WGS sequence"/>
</dbReference>